<evidence type="ECO:0000256" key="3">
    <source>
        <dbReference type="ARBA" id="ARBA00022695"/>
    </source>
</evidence>
<dbReference type="Pfam" id="PF02457">
    <property type="entry name" value="DAC"/>
    <property type="match status" value="1"/>
</dbReference>
<evidence type="ECO:0000256" key="4">
    <source>
        <dbReference type="ARBA" id="ARBA00022741"/>
    </source>
</evidence>
<dbReference type="PANTHER" id="PTHR34185">
    <property type="entry name" value="DIADENYLATE CYCLASE"/>
    <property type="match status" value="1"/>
</dbReference>
<feature type="transmembrane region" description="Helical" evidence="6">
    <location>
        <begin position="35"/>
        <end position="53"/>
    </location>
</feature>
<organism evidence="8 9">
    <name type="scientific">Desulfotignum balticum</name>
    <dbReference type="NCBI Taxonomy" id="115781"/>
    <lineage>
        <taxon>Bacteria</taxon>
        <taxon>Pseudomonadati</taxon>
        <taxon>Thermodesulfobacteriota</taxon>
        <taxon>Desulfobacteria</taxon>
        <taxon>Desulfobacterales</taxon>
        <taxon>Desulfobacteraceae</taxon>
        <taxon>Desulfotignum</taxon>
    </lineage>
</organism>
<dbReference type="Gene3D" id="3.40.1700.10">
    <property type="entry name" value="DNA integrity scanning protein, DisA, N-terminal domain"/>
    <property type="match status" value="1"/>
</dbReference>
<evidence type="ECO:0000256" key="2">
    <source>
        <dbReference type="ARBA" id="ARBA00022679"/>
    </source>
</evidence>
<evidence type="ECO:0000313" key="8">
    <source>
        <dbReference type="EMBL" id="MBG0778680.1"/>
    </source>
</evidence>
<dbReference type="SUPFAM" id="SSF143597">
    <property type="entry name" value="YojJ-like"/>
    <property type="match status" value="1"/>
</dbReference>
<evidence type="ECO:0000256" key="6">
    <source>
        <dbReference type="SAM" id="Phobius"/>
    </source>
</evidence>
<proteinExistence type="predicted"/>
<dbReference type="InterPro" id="IPR050338">
    <property type="entry name" value="DisA"/>
</dbReference>
<evidence type="ECO:0000256" key="5">
    <source>
        <dbReference type="ARBA" id="ARBA00022840"/>
    </source>
</evidence>
<keyword evidence="6" id="KW-1133">Transmembrane helix</keyword>
<keyword evidence="4" id="KW-0547">Nucleotide-binding</keyword>
<gene>
    <name evidence="8" type="ORF">H0S81_01950</name>
</gene>
<evidence type="ECO:0000259" key="7">
    <source>
        <dbReference type="PROSITE" id="PS51794"/>
    </source>
</evidence>
<comment type="caution">
    <text evidence="8">The sequence shown here is derived from an EMBL/GenBank/DDBJ whole genome shotgun (WGS) entry which is preliminary data.</text>
</comment>
<feature type="domain" description="DAC" evidence="7">
    <location>
        <begin position="89"/>
        <end position="172"/>
    </location>
</feature>
<dbReference type="AlphaFoldDB" id="A0A931G7X7"/>
<comment type="catalytic activity">
    <reaction evidence="1">
        <text>2 ATP = 3',3'-c-di-AMP + 2 diphosphate</text>
        <dbReference type="Rhea" id="RHEA:35655"/>
        <dbReference type="ChEBI" id="CHEBI:30616"/>
        <dbReference type="ChEBI" id="CHEBI:33019"/>
        <dbReference type="ChEBI" id="CHEBI:71500"/>
        <dbReference type="EC" id="2.7.7.85"/>
    </reaction>
</comment>
<dbReference type="GO" id="GO:0004016">
    <property type="term" value="F:adenylate cyclase activity"/>
    <property type="evidence" value="ECO:0007669"/>
    <property type="project" value="TreeGrafter"/>
</dbReference>
<feature type="transmembrane region" description="Helical" evidence="6">
    <location>
        <begin position="59"/>
        <end position="79"/>
    </location>
</feature>
<protein>
    <submittedName>
        <fullName evidence="8">DNA integrity scanning protein DisA nucleotide-binding domain protein</fullName>
    </submittedName>
</protein>
<reference evidence="8" key="1">
    <citation type="submission" date="2020-07" db="EMBL/GenBank/DDBJ databases">
        <title>Severe corrosion of carbon steel in oil field produced water can be linked to methanogenic archaea containing a special type of NiFe hydrogenase.</title>
        <authorList>
            <person name="Lahme S."/>
            <person name="Mand J."/>
            <person name="Longwell J."/>
            <person name="Smith R."/>
            <person name="Enning D."/>
        </authorList>
    </citation>
    <scope>NUCLEOTIDE SEQUENCE</scope>
    <source>
        <strain evidence="8">MIC098Bin6</strain>
    </source>
</reference>
<name>A0A931G7X7_9BACT</name>
<dbReference type="Proteomes" id="UP000706172">
    <property type="component" value="Unassembled WGS sequence"/>
</dbReference>
<accession>A0A931G7X7</accession>
<dbReference type="PROSITE" id="PS51794">
    <property type="entry name" value="DAC"/>
    <property type="match status" value="1"/>
</dbReference>
<dbReference type="EMBL" id="JACCQK010000079">
    <property type="protein sequence ID" value="MBG0778680.1"/>
    <property type="molecule type" value="Genomic_DNA"/>
</dbReference>
<feature type="non-terminal residue" evidence="8">
    <location>
        <position position="172"/>
    </location>
</feature>
<dbReference type="GO" id="GO:0106408">
    <property type="term" value="F:diadenylate cyclase activity"/>
    <property type="evidence" value="ECO:0007669"/>
    <property type="project" value="UniProtKB-EC"/>
</dbReference>
<dbReference type="GO" id="GO:0005524">
    <property type="term" value="F:ATP binding"/>
    <property type="evidence" value="ECO:0007669"/>
    <property type="project" value="UniProtKB-KW"/>
</dbReference>
<evidence type="ECO:0000256" key="1">
    <source>
        <dbReference type="ARBA" id="ARBA00000877"/>
    </source>
</evidence>
<keyword evidence="5" id="KW-0067">ATP-binding</keyword>
<keyword evidence="3" id="KW-0548">Nucleotidyltransferase</keyword>
<evidence type="ECO:0000313" key="9">
    <source>
        <dbReference type="Proteomes" id="UP000706172"/>
    </source>
</evidence>
<keyword evidence="2" id="KW-0808">Transferase</keyword>
<dbReference type="InterPro" id="IPR003390">
    <property type="entry name" value="DNA_integrity_scan_DisA_N"/>
</dbReference>
<dbReference type="InterPro" id="IPR036888">
    <property type="entry name" value="DNA_integrity_DisA_N_sf"/>
</dbReference>
<keyword evidence="6" id="KW-0812">Transmembrane</keyword>
<sequence length="172" mass="19453">MIANFFDIGWQNGLDIALNTYILFRLYVLFRGTNVLRVLLFMGVLLVFRQVAFSMGLIITSWVMQGVIAVAALVIIVVFRNEISSVLKTRDLKFFLWGIPRQQLKTPVGIIVESVYELARQKIGALIVLPLSKGMESVVQEGITWQGKLSKEMLISIFWQDNPVHDGAVVIR</sequence>
<keyword evidence="6" id="KW-0472">Membrane</keyword>
<dbReference type="PANTHER" id="PTHR34185:SF1">
    <property type="entry name" value="DIADENYLATE CYCLASE"/>
    <property type="match status" value="1"/>
</dbReference>